<comment type="caution">
    <text evidence="9">The sequence shown here is derived from an EMBL/GenBank/DDBJ whole genome shotgun (WGS) entry which is preliminary data.</text>
</comment>
<feature type="compositionally biased region" description="Basic and acidic residues" evidence="7">
    <location>
        <begin position="599"/>
        <end position="620"/>
    </location>
</feature>
<dbReference type="PANTHER" id="PTHR43337:SF1">
    <property type="entry name" value="XANTHINE_URACIL PERMEASE C887.17-RELATED"/>
    <property type="match status" value="1"/>
</dbReference>
<evidence type="ECO:0000313" key="9">
    <source>
        <dbReference type="EMBL" id="KAK1926873.1"/>
    </source>
</evidence>
<keyword evidence="10" id="KW-1185">Reference proteome</keyword>
<comment type="subcellular location">
    <subcellularLocation>
        <location evidence="1">Endomembrane system</location>
        <topology evidence="1">Multi-pass membrane protein</topology>
    </subcellularLocation>
</comment>
<feature type="transmembrane region" description="Helical" evidence="8">
    <location>
        <begin position="405"/>
        <end position="424"/>
    </location>
</feature>
<protein>
    <submittedName>
        <fullName evidence="9">Permease family-domain-containing protein</fullName>
    </submittedName>
</protein>
<evidence type="ECO:0000256" key="7">
    <source>
        <dbReference type="SAM" id="MobiDB-lite"/>
    </source>
</evidence>
<feature type="transmembrane region" description="Helical" evidence="8">
    <location>
        <begin position="143"/>
        <end position="168"/>
    </location>
</feature>
<keyword evidence="6 8" id="KW-0472">Membrane</keyword>
<keyword evidence="3" id="KW-0813">Transport</keyword>
<feature type="transmembrane region" description="Helical" evidence="8">
    <location>
        <begin position="180"/>
        <end position="205"/>
    </location>
</feature>
<name>A0AAD9L8E1_PAPLA</name>
<gene>
    <name evidence="9" type="ORF">DB88DRAFT_475895</name>
</gene>
<feature type="region of interest" description="Disordered" evidence="7">
    <location>
        <begin position="580"/>
        <end position="630"/>
    </location>
</feature>
<reference evidence="9" key="1">
    <citation type="submission" date="2023-02" db="EMBL/GenBank/DDBJ databases">
        <title>Identification and recombinant expression of a fungal hydrolase from Papiliotrema laurentii that hydrolyzes apple cutin and clears colloidal polyester polyurethane.</title>
        <authorList>
            <consortium name="DOE Joint Genome Institute"/>
            <person name="Roman V.A."/>
            <person name="Bojanowski C."/>
            <person name="Crable B.R."/>
            <person name="Wagner D.N."/>
            <person name="Hung C.S."/>
            <person name="Nadeau L.J."/>
            <person name="Schratz L."/>
            <person name="Haridas S."/>
            <person name="Pangilinan J."/>
            <person name="Lipzen A."/>
            <person name="Na H."/>
            <person name="Yan M."/>
            <person name="Ng V."/>
            <person name="Grigoriev I.V."/>
            <person name="Spatafora J.W."/>
            <person name="Barlow D."/>
            <person name="Biffinger J."/>
            <person name="Kelley-Loughnane N."/>
            <person name="Varaljay V.A."/>
            <person name="Crookes-Goodson W.J."/>
        </authorList>
    </citation>
    <scope>NUCLEOTIDE SEQUENCE</scope>
    <source>
        <strain evidence="9">5307AH</strain>
    </source>
</reference>
<dbReference type="GO" id="GO:0015853">
    <property type="term" value="P:adenine transport"/>
    <property type="evidence" value="ECO:0007669"/>
    <property type="project" value="TreeGrafter"/>
</dbReference>
<organism evidence="9 10">
    <name type="scientific">Papiliotrema laurentii</name>
    <name type="common">Cryptococcus laurentii</name>
    <dbReference type="NCBI Taxonomy" id="5418"/>
    <lineage>
        <taxon>Eukaryota</taxon>
        <taxon>Fungi</taxon>
        <taxon>Dikarya</taxon>
        <taxon>Basidiomycota</taxon>
        <taxon>Agaricomycotina</taxon>
        <taxon>Tremellomycetes</taxon>
        <taxon>Tremellales</taxon>
        <taxon>Rhynchogastremaceae</taxon>
        <taxon>Papiliotrema</taxon>
    </lineage>
</organism>
<keyword evidence="4 8" id="KW-0812">Transmembrane</keyword>
<evidence type="ECO:0000256" key="8">
    <source>
        <dbReference type="SAM" id="Phobius"/>
    </source>
</evidence>
<evidence type="ECO:0000256" key="1">
    <source>
        <dbReference type="ARBA" id="ARBA00004127"/>
    </source>
</evidence>
<dbReference type="InterPro" id="IPR006043">
    <property type="entry name" value="NCS2"/>
</dbReference>
<sequence length="630" mass="67794">MGFLDNLNQKVAKSKFGRWFRLEGSGHPLERPGSKFTVELRAGTITAASMIYIIAVNASILSDSGGPCVCDSTPDDPICATNTAYNLCKNTLRRDYVTATSSIALIATFLMGSLANLPLGLAPGLGVNAFFAYSQVGFNGSGIITYGEALAAVFLEGILFFVLTVFGLRQWMIRLLPRSIVLAISAGIGLFLTIIGLSSSGLGVIAGAAATPLELAGCPAQYQSDIGTGACNSHVLQNPTVWLGALLGGLVTAILMQYKVRGALLYGIVLVSIVSWPRPTSVTQFPYTELGNDNFNFFKQVVSARGFSLLGPKNVDWSAYSNGKVWVALISFLYVDLLDTTGTMTAMARQASLYSENDRDFEGSSVGFLVDSGCIALSGLCFGCSPCTPFVESASGIAEGGKTGLTAVTTAFWFFISIFFSPLLSNIPSWATGSVLIIVGSMMMSSAVDINWDFYGDSIPAFVCLALIPFTYNISYGIIAGLCIFIVMHNIPVLLSFISPRLLPPGWDSLKEPYNVYSMVSNAQAKGGAKGLAVILPPWMQKVVNGNKKFWVQTPDEIDSILEGRRRAVAKADAAKDYRQKERDEMRAQLSGISIMSRETSDLELGRERRNSQTESKDEAVLFPPPTQRQ</sequence>
<feature type="transmembrane region" description="Helical" evidence="8">
    <location>
        <begin position="478"/>
        <end position="498"/>
    </location>
</feature>
<dbReference type="EMBL" id="JAODAN010000001">
    <property type="protein sequence ID" value="KAK1926873.1"/>
    <property type="molecule type" value="Genomic_DNA"/>
</dbReference>
<dbReference type="AlphaFoldDB" id="A0AAD9L8E1"/>
<feature type="transmembrane region" description="Helical" evidence="8">
    <location>
        <begin position="454"/>
        <end position="472"/>
    </location>
</feature>
<dbReference type="Proteomes" id="UP001182556">
    <property type="component" value="Unassembled WGS sequence"/>
</dbReference>
<proteinExistence type="inferred from homology"/>
<keyword evidence="5 8" id="KW-1133">Transmembrane helix</keyword>
<feature type="transmembrane region" description="Helical" evidence="8">
    <location>
        <begin position="103"/>
        <end position="131"/>
    </location>
</feature>
<evidence type="ECO:0000256" key="3">
    <source>
        <dbReference type="ARBA" id="ARBA00022448"/>
    </source>
</evidence>
<evidence type="ECO:0000313" key="10">
    <source>
        <dbReference type="Proteomes" id="UP001182556"/>
    </source>
</evidence>
<dbReference type="GO" id="GO:0005886">
    <property type="term" value="C:plasma membrane"/>
    <property type="evidence" value="ECO:0007669"/>
    <property type="project" value="TreeGrafter"/>
</dbReference>
<evidence type="ECO:0000256" key="6">
    <source>
        <dbReference type="ARBA" id="ARBA00023136"/>
    </source>
</evidence>
<dbReference type="GO" id="GO:0015854">
    <property type="term" value="P:guanine transport"/>
    <property type="evidence" value="ECO:0007669"/>
    <property type="project" value="TreeGrafter"/>
</dbReference>
<dbReference type="GO" id="GO:0005345">
    <property type="term" value="F:purine nucleobase transmembrane transporter activity"/>
    <property type="evidence" value="ECO:0007669"/>
    <property type="project" value="TreeGrafter"/>
</dbReference>
<dbReference type="InterPro" id="IPR045018">
    <property type="entry name" value="Azg-like"/>
</dbReference>
<dbReference type="PANTHER" id="PTHR43337">
    <property type="entry name" value="XANTHINE/URACIL PERMEASE C887.17-RELATED"/>
    <property type="match status" value="1"/>
</dbReference>
<evidence type="ECO:0000256" key="2">
    <source>
        <dbReference type="ARBA" id="ARBA00005697"/>
    </source>
</evidence>
<accession>A0AAD9L8E1</accession>
<evidence type="ECO:0000256" key="5">
    <source>
        <dbReference type="ARBA" id="ARBA00022989"/>
    </source>
</evidence>
<evidence type="ECO:0000256" key="4">
    <source>
        <dbReference type="ARBA" id="ARBA00022692"/>
    </source>
</evidence>
<dbReference type="Pfam" id="PF00860">
    <property type="entry name" value="Xan_ur_permease"/>
    <property type="match status" value="1"/>
</dbReference>
<dbReference type="GO" id="GO:0012505">
    <property type="term" value="C:endomembrane system"/>
    <property type="evidence" value="ECO:0007669"/>
    <property type="project" value="UniProtKB-SubCell"/>
</dbReference>
<comment type="similarity">
    <text evidence="2">Belongs to the nucleobase:cation symporter-2 (NCS2) (TC 2.A.40) family. Azg-like subfamily.</text>
</comment>
<feature type="transmembrane region" description="Helical" evidence="8">
    <location>
        <begin position="241"/>
        <end position="258"/>
    </location>
</feature>